<feature type="compositionally biased region" description="Polar residues" evidence="3">
    <location>
        <begin position="62"/>
        <end position="74"/>
    </location>
</feature>
<dbReference type="PANTHER" id="PTHR23189">
    <property type="entry name" value="RNA RECOGNITION MOTIF-CONTAINING"/>
    <property type="match status" value="1"/>
</dbReference>
<dbReference type="Gene3D" id="3.30.70.330">
    <property type="match status" value="1"/>
</dbReference>
<dbReference type="PROSITE" id="PS50102">
    <property type="entry name" value="RRM"/>
    <property type="match status" value="1"/>
</dbReference>
<evidence type="ECO:0000259" key="4">
    <source>
        <dbReference type="PROSITE" id="PS50102"/>
    </source>
</evidence>
<feature type="domain" description="RRM" evidence="4">
    <location>
        <begin position="545"/>
        <end position="641"/>
    </location>
</feature>
<evidence type="ECO:0000313" key="6">
    <source>
        <dbReference type="Proteomes" id="UP000708148"/>
    </source>
</evidence>
<accession>A0A8S1IT37</accession>
<evidence type="ECO:0000256" key="3">
    <source>
        <dbReference type="SAM" id="MobiDB-lite"/>
    </source>
</evidence>
<dbReference type="InterPro" id="IPR012677">
    <property type="entry name" value="Nucleotide-bd_a/b_plait_sf"/>
</dbReference>
<organism evidence="5 6">
    <name type="scientific">Ostreobium quekettii</name>
    <dbReference type="NCBI Taxonomy" id="121088"/>
    <lineage>
        <taxon>Eukaryota</taxon>
        <taxon>Viridiplantae</taxon>
        <taxon>Chlorophyta</taxon>
        <taxon>core chlorophytes</taxon>
        <taxon>Ulvophyceae</taxon>
        <taxon>TCBD clade</taxon>
        <taxon>Bryopsidales</taxon>
        <taxon>Ostreobineae</taxon>
        <taxon>Ostreobiaceae</taxon>
        <taxon>Ostreobium</taxon>
    </lineage>
</organism>
<dbReference type="GO" id="GO:0003723">
    <property type="term" value="F:RNA binding"/>
    <property type="evidence" value="ECO:0007669"/>
    <property type="project" value="UniProtKB-UniRule"/>
</dbReference>
<dbReference type="SUPFAM" id="SSF54928">
    <property type="entry name" value="RNA-binding domain, RBD"/>
    <property type="match status" value="2"/>
</dbReference>
<name>A0A8S1IT37_9CHLO</name>
<dbReference type="InterPro" id="IPR035979">
    <property type="entry name" value="RBD_domain_sf"/>
</dbReference>
<dbReference type="EMBL" id="CAJHUC010000767">
    <property type="protein sequence ID" value="CAD7698134.1"/>
    <property type="molecule type" value="Genomic_DNA"/>
</dbReference>
<comment type="caution">
    <text evidence="5">The sequence shown here is derived from an EMBL/GenBank/DDBJ whole genome shotgun (WGS) entry which is preliminary data.</text>
</comment>
<dbReference type="Proteomes" id="UP000708148">
    <property type="component" value="Unassembled WGS sequence"/>
</dbReference>
<keyword evidence="1 2" id="KW-0694">RNA-binding</keyword>
<evidence type="ECO:0000256" key="1">
    <source>
        <dbReference type="ARBA" id="ARBA00022884"/>
    </source>
</evidence>
<proteinExistence type="predicted"/>
<feature type="region of interest" description="Disordered" evidence="3">
    <location>
        <begin position="49"/>
        <end position="74"/>
    </location>
</feature>
<dbReference type="Pfam" id="PF04059">
    <property type="entry name" value="RRM_2"/>
    <property type="match status" value="1"/>
</dbReference>
<evidence type="ECO:0000313" key="5">
    <source>
        <dbReference type="EMBL" id="CAD7698134.1"/>
    </source>
</evidence>
<feature type="region of interest" description="Disordered" evidence="3">
    <location>
        <begin position="496"/>
        <end position="524"/>
    </location>
</feature>
<protein>
    <recommendedName>
        <fullName evidence="4">RRM domain-containing protein</fullName>
    </recommendedName>
</protein>
<gene>
    <name evidence="5" type="ORF">OSTQU699_LOCUS3495</name>
</gene>
<sequence length="695" mass="74443">MERGSDLCAIGGESARPALAPVNLPARISPEIVQDVVCDAAAVNGSLSARRPQSARVAKPQRPNSARASSQFRRTYSLPPAAGGISAYRHPGYYHGTGLAPRGPSGYEEYGPGAGMAPGSPWAGGIQVPLFSPWGYDMGPWGPQSGAYGMANMGGGMPRRSEKPTRIVFVGDLPKVVSDGEVQEAAAKHGAIRGLDATQREAVGGVFVMYYDLRHAEAAAAGLPAAIRSIGGEEGQLPTACFMMPPVSVAGMENQGIIALPGCDLGRSELRARFAKYGEIRDVRRGGGRSQGPDWRVVEFFDTRDAERAMADVRSRKGHPKAEYAPFSGLEAACPPVSPPSYPVYGGYPVPGPLGAKRDDSTAIPGGLEAPGMAPPPPVWPVASMAMPAGGFGMWPYAMAAPAHPGGYAREAVQANSGTMAEAGTAGEAGGEAAAGGYALPQSCRADYYCGPQYMGYPTGMPTMLPFGPGGQPMMMPAAGMYDASLMAGLRPEMPTSPVHAPAASETHAWRPHRTGRGAGERSYDPAQFQFSMDEARTKSTNARTTLMIRNIPNKYSQKMLLDVLDRKYSGRYDFFYLPIDFKNRCNLGYAFVNFKTPATTAEFYKEFHSKSWEEFNSKKVCEITYARVQGRNALIEHFRNSRFPCNEPDYLPLVFEAVDEADHGKKTSQPVTKATPVHHWTTMHYPNTAAVAAH</sequence>
<reference evidence="5" key="1">
    <citation type="submission" date="2020-12" db="EMBL/GenBank/DDBJ databases">
        <authorList>
            <person name="Iha C."/>
        </authorList>
    </citation>
    <scope>NUCLEOTIDE SEQUENCE</scope>
</reference>
<dbReference type="AlphaFoldDB" id="A0A8S1IT37"/>
<keyword evidence="6" id="KW-1185">Reference proteome</keyword>
<dbReference type="InterPro" id="IPR000504">
    <property type="entry name" value="RRM_dom"/>
</dbReference>
<dbReference type="OrthoDB" id="417481at2759"/>
<dbReference type="InterPro" id="IPR007201">
    <property type="entry name" value="Mei2-like_Rrm_C"/>
</dbReference>
<evidence type="ECO:0000256" key="2">
    <source>
        <dbReference type="PROSITE-ProRule" id="PRU00176"/>
    </source>
</evidence>